<dbReference type="PANTHER" id="PTHR22898:SF3">
    <property type="entry name" value="ALPHA-1,2-FUCOSYLTRANSFERASE-RELATED"/>
    <property type="match status" value="1"/>
</dbReference>
<dbReference type="InterPro" id="IPR002516">
    <property type="entry name" value="Glyco_trans_11"/>
</dbReference>
<organism evidence="3 4">
    <name type="scientific">Cylicocyclus nassatus</name>
    <name type="common">Nematode worm</name>
    <dbReference type="NCBI Taxonomy" id="53992"/>
    <lineage>
        <taxon>Eukaryota</taxon>
        <taxon>Metazoa</taxon>
        <taxon>Ecdysozoa</taxon>
        <taxon>Nematoda</taxon>
        <taxon>Chromadorea</taxon>
        <taxon>Rhabditida</taxon>
        <taxon>Rhabditina</taxon>
        <taxon>Rhabditomorpha</taxon>
        <taxon>Strongyloidea</taxon>
        <taxon>Strongylidae</taxon>
        <taxon>Cylicocyclus</taxon>
    </lineage>
</organism>
<dbReference type="GO" id="GO:0016020">
    <property type="term" value="C:membrane"/>
    <property type="evidence" value="ECO:0007669"/>
    <property type="project" value="InterPro"/>
</dbReference>
<dbReference type="EMBL" id="CATQJL010000316">
    <property type="protein sequence ID" value="CAJ0608155.1"/>
    <property type="molecule type" value="Genomic_DNA"/>
</dbReference>
<keyword evidence="2" id="KW-0808">Transferase</keyword>
<comment type="caution">
    <text evidence="3">The sequence shown here is derived from an EMBL/GenBank/DDBJ whole genome shotgun (WGS) entry which is preliminary data.</text>
</comment>
<dbReference type="InterPro" id="IPR052501">
    <property type="entry name" value="Alpha-1-2_FucT"/>
</dbReference>
<keyword evidence="1" id="KW-0328">Glycosyltransferase</keyword>
<reference evidence="3" key="1">
    <citation type="submission" date="2023-07" db="EMBL/GenBank/DDBJ databases">
        <authorList>
            <consortium name="CYATHOMIX"/>
        </authorList>
    </citation>
    <scope>NUCLEOTIDE SEQUENCE</scope>
    <source>
        <strain evidence="3">N/A</strain>
    </source>
</reference>
<dbReference type="PANTHER" id="PTHR22898">
    <property type="entry name" value="UNCHARACTERIZED GLYCOSOL TRANSFERASE-RELATED"/>
    <property type="match status" value="1"/>
</dbReference>
<keyword evidence="4" id="KW-1185">Reference proteome</keyword>
<dbReference type="Proteomes" id="UP001176961">
    <property type="component" value="Unassembled WGS sequence"/>
</dbReference>
<evidence type="ECO:0000313" key="3">
    <source>
        <dbReference type="EMBL" id="CAJ0608155.1"/>
    </source>
</evidence>
<evidence type="ECO:0000256" key="1">
    <source>
        <dbReference type="ARBA" id="ARBA00022676"/>
    </source>
</evidence>
<evidence type="ECO:0000256" key="2">
    <source>
        <dbReference type="ARBA" id="ARBA00022679"/>
    </source>
</evidence>
<proteinExistence type="predicted"/>
<sequence>MITGYGIAKTLDRIHYLPFQEPRKYVEEQLVKLERIFPRLKQTYALAENGTEEKRVHFAGSCCSYDDPRRLRNVTDQFLLLQFYYGQNPRYFESYLEDVRDILQFSEEVIRNGTEKLQTLKSHSKSMCIHVRRGDFIVRNIATDFNITIKAANSIARKKNLSRFLIFGDDQQFMADMSQAIIKQGAWRNDAVVASNFEEYMDLYVASQICSSFLIAAVTSTFGWWLAFFVQDQNAVYYLDDTRPHADKVPSKELFLKTWQVYTE</sequence>
<evidence type="ECO:0008006" key="5">
    <source>
        <dbReference type="Google" id="ProtNLM"/>
    </source>
</evidence>
<name>A0AA36HC80_CYLNA</name>
<protein>
    <recommendedName>
        <fullName evidence="5">L-Fucosyltransferase</fullName>
    </recommendedName>
</protein>
<evidence type="ECO:0000313" key="4">
    <source>
        <dbReference type="Proteomes" id="UP001176961"/>
    </source>
</evidence>
<dbReference type="GO" id="GO:0008107">
    <property type="term" value="F:galactoside 2-alpha-L-fucosyltransferase activity"/>
    <property type="evidence" value="ECO:0007669"/>
    <property type="project" value="InterPro"/>
</dbReference>
<gene>
    <name evidence="3" type="ORF">CYNAS_LOCUS20138</name>
</gene>
<accession>A0AA36HC80</accession>
<dbReference type="AlphaFoldDB" id="A0AA36HC80"/>
<dbReference type="Pfam" id="PF01531">
    <property type="entry name" value="Glyco_transf_11"/>
    <property type="match status" value="1"/>
</dbReference>
<dbReference type="GO" id="GO:0005975">
    <property type="term" value="P:carbohydrate metabolic process"/>
    <property type="evidence" value="ECO:0007669"/>
    <property type="project" value="InterPro"/>
</dbReference>